<evidence type="ECO:0000259" key="8">
    <source>
        <dbReference type="Pfam" id="PF00408"/>
    </source>
</evidence>
<reference evidence="12" key="2">
    <citation type="submission" date="2021-09" db="EMBL/GenBank/DDBJ databases">
        <authorList>
            <person name="Gilroy R."/>
        </authorList>
    </citation>
    <scope>NUCLEOTIDE SEQUENCE</scope>
    <source>
        <strain evidence="12">CHK121-7720</strain>
    </source>
</reference>
<dbReference type="SUPFAM" id="SSF53738">
    <property type="entry name" value="Phosphoglucomutase, first 3 domains"/>
    <property type="match status" value="3"/>
</dbReference>
<sequence length="583" mass="64502">MGNEDLLQQVIAKAQVWLGDGYDEETKAAVRAMLDNEDKTDLIEAFYKDLEFGTGGLRGIMGAGTNRMNIYTVGAATQGLSNYLKKAFADLPQIKVAIGHDCRNNSRRFAEVAADIFSVNGIKVYLFDALRPTPEVSFAIRELGCQSGVILTASHNPKEYNGYKAYWNDGAQMIAPHDKETIDEVNKITSVKDVKFQGNPALIEIIGEEIDRRYLDRIKTLSLSPEAIARHHDMKIVYTPIHGTGVRLVPASLKNFGFTNIIHVPEQDVVSGDFPTVVSPNPEEPAALDMAIKKAIETDAELVVASDPDADRIGMAVRNDKGEFVLINGNQIVMIFLNYLMTRNKELGLLKGNEYIVKTIVTTETIKTIAERNGFKMYDCYTGFKWIASIIRENEGKARYIGGGEESYGFLPEDFVRDKDSVSSISLMAEIAAWAKDKGMTMYQMLQDIYIKYGFSKEKGISVVRKGKSGAEEIVAMMKSFRANPLKELAGSPVILVKDYDSLEALDTVTGQKSKLDMPVTSNVLQYFTADGSKVSIRPSGTEPKIKFYIEVRGIKMNSYADYDAANVAADAKIEAIKKELGI</sequence>
<dbReference type="PANTHER" id="PTHR45745">
    <property type="entry name" value="PHOSPHOMANNOMUTASE 45A"/>
    <property type="match status" value="1"/>
</dbReference>
<dbReference type="PRINTS" id="PR00509">
    <property type="entry name" value="PGMPMM"/>
</dbReference>
<dbReference type="GO" id="GO:0008973">
    <property type="term" value="F:phosphopentomutase activity"/>
    <property type="evidence" value="ECO:0007669"/>
    <property type="project" value="TreeGrafter"/>
</dbReference>
<dbReference type="InterPro" id="IPR005845">
    <property type="entry name" value="A-D-PHexomutase_a/b/a-II"/>
</dbReference>
<evidence type="ECO:0000259" key="10">
    <source>
        <dbReference type="Pfam" id="PF02879"/>
    </source>
</evidence>
<dbReference type="Pfam" id="PF00408">
    <property type="entry name" value="PGM_PMM_IV"/>
    <property type="match status" value="1"/>
</dbReference>
<evidence type="ECO:0000313" key="13">
    <source>
        <dbReference type="Proteomes" id="UP000757103"/>
    </source>
</evidence>
<dbReference type="InterPro" id="IPR036900">
    <property type="entry name" value="A-D-PHexomutase_C_sf"/>
</dbReference>
<gene>
    <name evidence="12" type="ORF">K8U91_04895</name>
</gene>
<keyword evidence="6" id="KW-0413">Isomerase</keyword>
<protein>
    <submittedName>
        <fullName evidence="12">Phospho-sugar mutase</fullName>
    </submittedName>
</protein>
<dbReference type="InterPro" id="IPR005844">
    <property type="entry name" value="A-D-PHexomutase_a/b/a-I"/>
</dbReference>
<dbReference type="PANTHER" id="PTHR45745:SF1">
    <property type="entry name" value="PHOSPHOGLUCOMUTASE 2B-RELATED"/>
    <property type="match status" value="1"/>
</dbReference>
<dbReference type="EMBL" id="DYUD01000015">
    <property type="protein sequence ID" value="HJG88799.1"/>
    <property type="molecule type" value="Genomic_DNA"/>
</dbReference>
<keyword evidence="3" id="KW-0597">Phosphoprotein</keyword>
<keyword evidence="4 7" id="KW-0479">Metal-binding</keyword>
<evidence type="ECO:0000256" key="6">
    <source>
        <dbReference type="ARBA" id="ARBA00023235"/>
    </source>
</evidence>
<name>A0A921MQQ6_9BACT</name>
<feature type="domain" description="Alpha-D-phosphohexomutase alpha/beta/alpha" evidence="10">
    <location>
        <begin position="213"/>
        <end position="318"/>
    </location>
</feature>
<dbReference type="InterPro" id="IPR005843">
    <property type="entry name" value="A-D-PHexomutase_C"/>
</dbReference>
<feature type="domain" description="Alpha-D-phosphohexomutase alpha/beta/alpha" evidence="11">
    <location>
        <begin position="328"/>
        <end position="453"/>
    </location>
</feature>
<dbReference type="Pfam" id="PF02879">
    <property type="entry name" value="PGM_PMM_II"/>
    <property type="match status" value="1"/>
</dbReference>
<evidence type="ECO:0000256" key="2">
    <source>
        <dbReference type="ARBA" id="ARBA00010231"/>
    </source>
</evidence>
<comment type="similarity">
    <text evidence="2 7">Belongs to the phosphohexose mutase family.</text>
</comment>
<dbReference type="PROSITE" id="PS00710">
    <property type="entry name" value="PGM_PMM"/>
    <property type="match status" value="1"/>
</dbReference>
<dbReference type="InterPro" id="IPR016066">
    <property type="entry name" value="A-D-PHexomutase_CS"/>
</dbReference>
<dbReference type="InterPro" id="IPR016055">
    <property type="entry name" value="A-D-PHexomutase_a/b/a-I/II/III"/>
</dbReference>
<dbReference type="GO" id="GO:0005975">
    <property type="term" value="P:carbohydrate metabolic process"/>
    <property type="evidence" value="ECO:0007669"/>
    <property type="project" value="InterPro"/>
</dbReference>
<dbReference type="Pfam" id="PF02878">
    <property type="entry name" value="PGM_PMM_I"/>
    <property type="match status" value="1"/>
</dbReference>
<evidence type="ECO:0000259" key="9">
    <source>
        <dbReference type="Pfam" id="PF02878"/>
    </source>
</evidence>
<dbReference type="Gene3D" id="3.30.310.50">
    <property type="entry name" value="Alpha-D-phosphohexomutase, C-terminal domain"/>
    <property type="match status" value="1"/>
</dbReference>
<comment type="cofactor">
    <cofactor evidence="1">
        <name>Mg(2+)</name>
        <dbReference type="ChEBI" id="CHEBI:18420"/>
    </cofactor>
</comment>
<dbReference type="GO" id="GO:0000287">
    <property type="term" value="F:magnesium ion binding"/>
    <property type="evidence" value="ECO:0007669"/>
    <property type="project" value="InterPro"/>
</dbReference>
<dbReference type="CDD" id="cd05799">
    <property type="entry name" value="PGM2"/>
    <property type="match status" value="1"/>
</dbReference>
<organism evidence="12 13">
    <name type="scientific">Barnesiella viscericola</name>
    <dbReference type="NCBI Taxonomy" id="397865"/>
    <lineage>
        <taxon>Bacteria</taxon>
        <taxon>Pseudomonadati</taxon>
        <taxon>Bacteroidota</taxon>
        <taxon>Bacteroidia</taxon>
        <taxon>Bacteroidales</taxon>
        <taxon>Barnesiellaceae</taxon>
        <taxon>Barnesiella</taxon>
    </lineage>
</organism>
<keyword evidence="5 7" id="KW-0460">Magnesium</keyword>
<dbReference type="InterPro" id="IPR005846">
    <property type="entry name" value="A-D-PHexomutase_a/b/a-III"/>
</dbReference>
<dbReference type="InterPro" id="IPR005841">
    <property type="entry name" value="Alpha-D-phosphohexomutase_SF"/>
</dbReference>
<dbReference type="GO" id="GO:0006166">
    <property type="term" value="P:purine ribonucleoside salvage"/>
    <property type="evidence" value="ECO:0007669"/>
    <property type="project" value="TreeGrafter"/>
</dbReference>
<feature type="domain" description="Alpha-D-phosphohexomutase alpha/beta/alpha" evidence="9">
    <location>
        <begin position="51"/>
        <end position="190"/>
    </location>
</feature>
<dbReference type="AlphaFoldDB" id="A0A921MQQ6"/>
<evidence type="ECO:0000256" key="7">
    <source>
        <dbReference type="RuleBase" id="RU004326"/>
    </source>
</evidence>
<feature type="domain" description="Alpha-D-phosphohexomutase C-terminal" evidence="8">
    <location>
        <begin position="511"/>
        <end position="553"/>
    </location>
</feature>
<dbReference type="Proteomes" id="UP000757103">
    <property type="component" value="Unassembled WGS sequence"/>
</dbReference>
<evidence type="ECO:0000256" key="4">
    <source>
        <dbReference type="ARBA" id="ARBA00022723"/>
    </source>
</evidence>
<evidence type="ECO:0000256" key="3">
    <source>
        <dbReference type="ARBA" id="ARBA00022553"/>
    </source>
</evidence>
<evidence type="ECO:0000259" key="11">
    <source>
        <dbReference type="Pfam" id="PF02880"/>
    </source>
</evidence>
<evidence type="ECO:0000313" key="12">
    <source>
        <dbReference type="EMBL" id="HJG88799.1"/>
    </source>
</evidence>
<dbReference type="Pfam" id="PF02880">
    <property type="entry name" value="PGM_PMM_III"/>
    <property type="match status" value="1"/>
</dbReference>
<dbReference type="RefSeq" id="WP_273305834.1">
    <property type="nucleotide sequence ID" value="NZ_DYUD01000015.1"/>
</dbReference>
<accession>A0A921MQQ6</accession>
<comment type="caution">
    <text evidence="12">The sequence shown here is derived from an EMBL/GenBank/DDBJ whole genome shotgun (WGS) entry which is preliminary data.</text>
</comment>
<proteinExistence type="inferred from homology"/>
<evidence type="ECO:0000256" key="5">
    <source>
        <dbReference type="ARBA" id="ARBA00022842"/>
    </source>
</evidence>
<evidence type="ECO:0000256" key="1">
    <source>
        <dbReference type="ARBA" id="ARBA00001946"/>
    </source>
</evidence>
<reference evidence="12" key="1">
    <citation type="journal article" date="2021" name="PeerJ">
        <title>Extensive microbial diversity within the chicken gut microbiome revealed by metagenomics and culture.</title>
        <authorList>
            <person name="Gilroy R."/>
            <person name="Ravi A."/>
            <person name="Getino M."/>
            <person name="Pursley I."/>
            <person name="Horton D.L."/>
            <person name="Alikhan N.F."/>
            <person name="Baker D."/>
            <person name="Gharbi K."/>
            <person name="Hall N."/>
            <person name="Watson M."/>
            <person name="Adriaenssens E.M."/>
            <person name="Foster-Nyarko E."/>
            <person name="Jarju S."/>
            <person name="Secka A."/>
            <person name="Antonio M."/>
            <person name="Oren A."/>
            <person name="Chaudhuri R.R."/>
            <person name="La Ragione R."/>
            <person name="Hildebrand F."/>
            <person name="Pallen M.J."/>
        </authorList>
    </citation>
    <scope>NUCLEOTIDE SEQUENCE</scope>
    <source>
        <strain evidence="12">CHK121-7720</strain>
    </source>
</reference>
<dbReference type="Gene3D" id="3.40.120.10">
    <property type="entry name" value="Alpha-D-Glucose-1,6-Bisphosphate, subunit A, domain 3"/>
    <property type="match status" value="3"/>
</dbReference>
<dbReference type="SUPFAM" id="SSF55957">
    <property type="entry name" value="Phosphoglucomutase, C-terminal domain"/>
    <property type="match status" value="1"/>
</dbReference>